<dbReference type="EMBL" id="KN833121">
    <property type="protein sequence ID" value="KIM72568.1"/>
    <property type="molecule type" value="Genomic_DNA"/>
</dbReference>
<keyword evidence="3" id="KW-1185">Reference proteome</keyword>
<dbReference type="Proteomes" id="UP000054166">
    <property type="component" value="Unassembled WGS sequence"/>
</dbReference>
<proteinExistence type="predicted"/>
<sequence length="835" mass="93258">MGRKSKKKMAASDDDPKRPGPTGNFQGLRLQYLESQVDTFLSRVQEKLTPSYWPELFSGYWMRVQWRLDLSVETDRGMFETASVPIDDDLSAEDEALKKSTLESTHKRLKAWMNNRKYSKNTLAKSNIYAPWLSQFTKPKGPAPKKPSDAQFYMQHSNYIDKFTPEFERQVEEKETPAALQLDLRNKVAKELFDQEPETVQESLRRENQDSHDELIAAYNAALKGAPPVDQEGQDVALELLDVIAQPFLDGLEAYTGLKFALVGGRPPRKDSTKFQVLAMQSGRNANTAVKSWRDWDRDGFKKNVLMPYMQYLQQNYHTAGENIAGSLVGLTDSDVEFTDVVPSSPINPELPVIGTPSPPSSPEPPLSPALPSQPPTQQKTSRTAKERPKAPTSTHPPKSTSTTLPLTPPPQSTSAQPPLEPSLAPQGRLPTTLAIYPYLASHLDSLAPETRTIKINQLLKLSVYERQRENNICRNKGLLAAINIPLPFTSTELQEAQKKLNEEDTRQKKCSNMNDDYDFEPDLSDSGSDLDSADASSRVLPLRMSCKAGNAGPSRCPSMQPSATSQDLPNAENIPAHSSPSNLSVVAAETLLSNSTPSSTPFTLPSTGNGQQASIKCAINSEMKAVADIPIEVNTKSWPDWLRTWYETFSLSSFGDNWIDLVRRWTVLERGYGFKSPAKGLLNPPASIVSWIKHGCLLERPERMRPDLFADEFWRWWISLNEPARTRSPTGRLPPIAQGESIQTDHLRAPGKNGWLSVLFSLLIWREWLGNGNMGDWDAAVADVRSVTIQLCDSIYYDPRAKVPVGAKRQLEVSTPDITQGRSKRARVISRRFE</sequence>
<reference evidence="3" key="2">
    <citation type="submission" date="2015-01" db="EMBL/GenBank/DDBJ databases">
        <title>Evolutionary Origins and Diversification of the Mycorrhizal Mutualists.</title>
        <authorList>
            <consortium name="DOE Joint Genome Institute"/>
            <consortium name="Mycorrhizal Genomics Consortium"/>
            <person name="Kohler A."/>
            <person name="Kuo A."/>
            <person name="Nagy L.G."/>
            <person name="Floudas D."/>
            <person name="Copeland A."/>
            <person name="Barry K.W."/>
            <person name="Cichocki N."/>
            <person name="Veneault-Fourrey C."/>
            <person name="LaButti K."/>
            <person name="Lindquist E.A."/>
            <person name="Lipzen A."/>
            <person name="Lundell T."/>
            <person name="Morin E."/>
            <person name="Murat C."/>
            <person name="Riley R."/>
            <person name="Ohm R."/>
            <person name="Sun H."/>
            <person name="Tunlid A."/>
            <person name="Henrissat B."/>
            <person name="Grigoriev I.V."/>
            <person name="Hibbett D.S."/>
            <person name="Martin F."/>
        </authorList>
    </citation>
    <scope>NUCLEOTIDE SEQUENCE [LARGE SCALE GENOMIC DNA]</scope>
    <source>
        <strain evidence="3">F 1598</strain>
    </source>
</reference>
<evidence type="ECO:0000313" key="2">
    <source>
        <dbReference type="EMBL" id="KIM72568.1"/>
    </source>
</evidence>
<evidence type="ECO:0000256" key="1">
    <source>
        <dbReference type="SAM" id="MobiDB-lite"/>
    </source>
</evidence>
<feature type="compositionally biased region" description="Low complexity" evidence="1">
    <location>
        <begin position="391"/>
        <end position="406"/>
    </location>
</feature>
<dbReference type="OrthoDB" id="2749610at2759"/>
<evidence type="ECO:0000313" key="3">
    <source>
        <dbReference type="Proteomes" id="UP000054166"/>
    </source>
</evidence>
<feature type="compositionally biased region" description="Low complexity" evidence="1">
    <location>
        <begin position="525"/>
        <end position="536"/>
    </location>
</feature>
<feature type="compositionally biased region" description="Pro residues" evidence="1">
    <location>
        <begin position="357"/>
        <end position="375"/>
    </location>
</feature>
<feature type="region of interest" description="Disordered" evidence="1">
    <location>
        <begin position="496"/>
        <end position="536"/>
    </location>
</feature>
<dbReference type="InParanoid" id="A0A0C3AFK0"/>
<feature type="region of interest" description="Disordered" evidence="1">
    <location>
        <begin position="551"/>
        <end position="580"/>
    </location>
</feature>
<accession>A0A0C3AFK0</accession>
<feature type="compositionally biased region" description="Basic and acidic residues" evidence="1">
    <location>
        <begin position="496"/>
        <end position="508"/>
    </location>
</feature>
<protein>
    <submittedName>
        <fullName evidence="2">Uncharacterized protein</fullName>
    </submittedName>
</protein>
<feature type="region of interest" description="Disordered" evidence="1">
    <location>
        <begin position="340"/>
        <end position="427"/>
    </location>
</feature>
<gene>
    <name evidence="2" type="ORF">PILCRDRAFT_16006</name>
</gene>
<dbReference type="AlphaFoldDB" id="A0A0C3AFK0"/>
<organism evidence="2 3">
    <name type="scientific">Piloderma croceum (strain F 1598)</name>
    <dbReference type="NCBI Taxonomy" id="765440"/>
    <lineage>
        <taxon>Eukaryota</taxon>
        <taxon>Fungi</taxon>
        <taxon>Dikarya</taxon>
        <taxon>Basidiomycota</taxon>
        <taxon>Agaricomycotina</taxon>
        <taxon>Agaricomycetes</taxon>
        <taxon>Agaricomycetidae</taxon>
        <taxon>Atheliales</taxon>
        <taxon>Atheliaceae</taxon>
        <taxon>Piloderma</taxon>
    </lineage>
</organism>
<dbReference type="HOGENOM" id="CLU_010434_0_0_1"/>
<feature type="region of interest" description="Disordered" evidence="1">
    <location>
        <begin position="1"/>
        <end position="26"/>
    </location>
</feature>
<name>A0A0C3AFK0_PILCF</name>
<feature type="compositionally biased region" description="Polar residues" evidence="1">
    <location>
        <begin position="558"/>
        <end position="569"/>
    </location>
</feature>
<reference evidence="2 3" key="1">
    <citation type="submission" date="2014-04" db="EMBL/GenBank/DDBJ databases">
        <authorList>
            <consortium name="DOE Joint Genome Institute"/>
            <person name="Kuo A."/>
            <person name="Tarkka M."/>
            <person name="Buscot F."/>
            <person name="Kohler A."/>
            <person name="Nagy L.G."/>
            <person name="Floudas D."/>
            <person name="Copeland A."/>
            <person name="Barry K.W."/>
            <person name="Cichocki N."/>
            <person name="Veneault-Fourrey C."/>
            <person name="LaButti K."/>
            <person name="Lindquist E.A."/>
            <person name="Lipzen A."/>
            <person name="Lundell T."/>
            <person name="Morin E."/>
            <person name="Murat C."/>
            <person name="Sun H."/>
            <person name="Tunlid A."/>
            <person name="Henrissat B."/>
            <person name="Grigoriev I.V."/>
            <person name="Hibbett D.S."/>
            <person name="Martin F."/>
            <person name="Nordberg H.P."/>
            <person name="Cantor M.N."/>
            <person name="Hua S.X."/>
        </authorList>
    </citation>
    <scope>NUCLEOTIDE SEQUENCE [LARGE SCALE GENOMIC DNA]</scope>
    <source>
        <strain evidence="2 3">F 1598</strain>
    </source>
</reference>